<feature type="transmembrane region" description="Helical" evidence="8">
    <location>
        <begin position="48"/>
        <end position="69"/>
    </location>
</feature>
<evidence type="ECO:0000256" key="1">
    <source>
        <dbReference type="ARBA" id="ARBA00004377"/>
    </source>
</evidence>
<evidence type="ECO:0000259" key="9">
    <source>
        <dbReference type="Pfam" id="PF12019"/>
    </source>
</evidence>
<dbReference type="InterPro" id="IPR012902">
    <property type="entry name" value="N_methyl_site"/>
</dbReference>
<evidence type="ECO:0000256" key="2">
    <source>
        <dbReference type="ARBA" id="ARBA00022475"/>
    </source>
</evidence>
<keyword evidence="3" id="KW-0488">Methylation</keyword>
<proteinExistence type="predicted"/>
<dbReference type="SUPFAM" id="SSF54523">
    <property type="entry name" value="Pili subunits"/>
    <property type="match status" value="1"/>
</dbReference>
<organism evidence="10">
    <name type="scientific">marine metagenome</name>
    <dbReference type="NCBI Taxonomy" id="408172"/>
    <lineage>
        <taxon>unclassified sequences</taxon>
        <taxon>metagenomes</taxon>
        <taxon>ecological metagenomes</taxon>
    </lineage>
</organism>
<dbReference type="Gene3D" id="3.55.40.10">
    <property type="entry name" value="minor pseudopilin epsh domain"/>
    <property type="match status" value="1"/>
</dbReference>
<dbReference type="GO" id="GO:0015628">
    <property type="term" value="P:protein secretion by the type II secretion system"/>
    <property type="evidence" value="ECO:0007669"/>
    <property type="project" value="InterPro"/>
</dbReference>
<dbReference type="NCBIfam" id="TIGR02532">
    <property type="entry name" value="IV_pilin_GFxxxE"/>
    <property type="match status" value="1"/>
</dbReference>
<feature type="domain" description="General secretion pathway GspH" evidence="9">
    <location>
        <begin position="81"/>
        <end position="212"/>
    </location>
</feature>
<keyword evidence="2" id="KW-1003">Cell membrane</keyword>
<keyword evidence="4" id="KW-0997">Cell inner membrane</keyword>
<dbReference type="PROSITE" id="PS00409">
    <property type="entry name" value="PROKAR_NTER_METHYL"/>
    <property type="match status" value="1"/>
</dbReference>
<reference evidence="10" key="1">
    <citation type="submission" date="2018-05" db="EMBL/GenBank/DDBJ databases">
        <authorList>
            <person name="Lanie J.A."/>
            <person name="Ng W.-L."/>
            <person name="Kazmierczak K.M."/>
            <person name="Andrzejewski T.M."/>
            <person name="Davidsen T.M."/>
            <person name="Wayne K.J."/>
            <person name="Tettelin H."/>
            <person name="Glass J.I."/>
            <person name="Rusch D."/>
            <person name="Podicherti R."/>
            <person name="Tsui H.-C.T."/>
            <person name="Winkler M.E."/>
        </authorList>
    </citation>
    <scope>NUCLEOTIDE SEQUENCE</scope>
</reference>
<evidence type="ECO:0000256" key="7">
    <source>
        <dbReference type="ARBA" id="ARBA00023136"/>
    </source>
</evidence>
<evidence type="ECO:0000256" key="3">
    <source>
        <dbReference type="ARBA" id="ARBA00022481"/>
    </source>
</evidence>
<accession>A0A382G3A1</accession>
<dbReference type="GO" id="GO:0005886">
    <property type="term" value="C:plasma membrane"/>
    <property type="evidence" value="ECO:0007669"/>
    <property type="project" value="UniProtKB-SubCell"/>
</dbReference>
<protein>
    <recommendedName>
        <fullName evidence="9">General secretion pathway GspH domain-containing protein</fullName>
    </recommendedName>
</protein>
<dbReference type="GO" id="GO:0015627">
    <property type="term" value="C:type II protein secretion system complex"/>
    <property type="evidence" value="ECO:0007669"/>
    <property type="project" value="InterPro"/>
</dbReference>
<keyword evidence="5 8" id="KW-0812">Transmembrane</keyword>
<keyword evidence="7 8" id="KW-0472">Membrane</keyword>
<evidence type="ECO:0000256" key="8">
    <source>
        <dbReference type="SAM" id="Phobius"/>
    </source>
</evidence>
<keyword evidence="6 8" id="KW-1133">Transmembrane helix</keyword>
<comment type="subcellular location">
    <subcellularLocation>
        <location evidence="1">Cell inner membrane</location>
        <topology evidence="1">Single-pass membrane protein</topology>
    </subcellularLocation>
</comment>
<evidence type="ECO:0000256" key="6">
    <source>
        <dbReference type="ARBA" id="ARBA00022989"/>
    </source>
</evidence>
<dbReference type="InterPro" id="IPR045584">
    <property type="entry name" value="Pilin-like"/>
</dbReference>
<gene>
    <name evidence="10" type="ORF">METZ01_LOCUS222594</name>
</gene>
<dbReference type="AlphaFoldDB" id="A0A382G3A1"/>
<evidence type="ECO:0000256" key="4">
    <source>
        <dbReference type="ARBA" id="ARBA00022519"/>
    </source>
</evidence>
<sequence>MKPMALFTMPRMCLENALRTTETDSYSRAPMVFHPSTRSNSRSQGFTLIELLVTLAILAIIAVIAAPSLQNFVLNNRIRSQAAALTSSLAFARTEAITRGTRVVACAGVATNDSCECGGKKWEDGWILFVDTNNDIYGDPECVIDELLEVHGELDGSKTTLRGDGNIRYSVLFLYDGSTQKPSGKKQQGAFVLCDQRGWGSDARAIEVLPTGRSRNLIATDDSLDVGGCIPES</sequence>
<evidence type="ECO:0000313" key="10">
    <source>
        <dbReference type="EMBL" id="SVB69740.1"/>
    </source>
</evidence>
<evidence type="ECO:0000256" key="5">
    <source>
        <dbReference type="ARBA" id="ARBA00022692"/>
    </source>
</evidence>
<dbReference type="EMBL" id="UINC01053340">
    <property type="protein sequence ID" value="SVB69740.1"/>
    <property type="molecule type" value="Genomic_DNA"/>
</dbReference>
<name>A0A382G3A1_9ZZZZ</name>
<dbReference type="Pfam" id="PF07963">
    <property type="entry name" value="N_methyl"/>
    <property type="match status" value="1"/>
</dbReference>
<dbReference type="InterPro" id="IPR022346">
    <property type="entry name" value="T2SS_GspH"/>
</dbReference>
<dbReference type="Pfam" id="PF12019">
    <property type="entry name" value="GspH"/>
    <property type="match status" value="1"/>
</dbReference>